<evidence type="ECO:0000256" key="8">
    <source>
        <dbReference type="ARBA" id="ARBA00023012"/>
    </source>
</evidence>
<gene>
    <name evidence="11" type="ORF">GCM10009716_03140</name>
</gene>
<evidence type="ECO:0000313" key="12">
    <source>
        <dbReference type="Proteomes" id="UP001501303"/>
    </source>
</evidence>
<sequence length="439" mass="46555">MDGSAGAGVRGSGLEGRLQRWVLPGELLATDGRRPVRRTARDWLVDSLLFLWAVFLWLVMLEQVPGHLPVWLRAVDAPAGAVSCLALWLRRRFPAGLALAMVPVGGLVNSSVGALMVVIANLGLRVPWRPALAVLGLHLLGAVPYMVLYTLPYEGGWPTAAFIVAFYLVFFSWGGAMRARRQLVVRLRQDAERERAEHVRRLADTRRAEREAIAREMHDVLAHRISLLSVHAGALAYRTGDAAGSAAPLSGAEVHRSAQIIRDNAHQALEELREVLTVLRGTGGELGSARPQVALADIAGLVEEARRSGQPVELEERCAAGAGGGPRPQVQRTAYRVVQEGLTNARKHAPGARVTVSVTGEPGTGLTVRVANPLPVGVTQAEIPGAGAGLTGLEERVGLDGGELEHGSTDGTFLLLARLPWARGRVGTGPGGGGTGGVK</sequence>
<dbReference type="Pfam" id="PF07730">
    <property type="entry name" value="HisKA_3"/>
    <property type="match status" value="1"/>
</dbReference>
<keyword evidence="12" id="KW-1185">Reference proteome</keyword>
<evidence type="ECO:0000256" key="6">
    <source>
        <dbReference type="ARBA" id="ARBA00022777"/>
    </source>
</evidence>
<dbReference type="Gene3D" id="3.30.565.10">
    <property type="entry name" value="Histidine kinase-like ATPase, C-terminal domain"/>
    <property type="match status" value="1"/>
</dbReference>
<evidence type="ECO:0000256" key="9">
    <source>
        <dbReference type="SAM" id="Phobius"/>
    </source>
</evidence>
<evidence type="ECO:0000259" key="10">
    <source>
        <dbReference type="Pfam" id="PF07730"/>
    </source>
</evidence>
<keyword evidence="6 11" id="KW-0418">Kinase</keyword>
<dbReference type="CDD" id="cd16917">
    <property type="entry name" value="HATPase_UhpB-NarQ-NarX-like"/>
    <property type="match status" value="1"/>
</dbReference>
<dbReference type="Gene3D" id="1.20.5.1930">
    <property type="match status" value="1"/>
</dbReference>
<evidence type="ECO:0000256" key="7">
    <source>
        <dbReference type="ARBA" id="ARBA00022840"/>
    </source>
</evidence>
<keyword evidence="9" id="KW-0812">Transmembrane</keyword>
<keyword evidence="7" id="KW-0067">ATP-binding</keyword>
<dbReference type="SUPFAM" id="SSF55874">
    <property type="entry name" value="ATPase domain of HSP90 chaperone/DNA topoisomerase II/histidine kinase"/>
    <property type="match status" value="1"/>
</dbReference>
<protein>
    <recommendedName>
        <fullName evidence="2">histidine kinase</fullName>
        <ecNumber evidence="2">2.7.13.3</ecNumber>
    </recommendedName>
</protein>
<dbReference type="GO" id="GO:0016301">
    <property type="term" value="F:kinase activity"/>
    <property type="evidence" value="ECO:0007669"/>
    <property type="project" value="UniProtKB-KW"/>
</dbReference>
<keyword evidence="9" id="KW-0472">Membrane</keyword>
<keyword evidence="9" id="KW-1133">Transmembrane helix</keyword>
<dbReference type="PANTHER" id="PTHR24421">
    <property type="entry name" value="NITRATE/NITRITE SENSOR PROTEIN NARX-RELATED"/>
    <property type="match status" value="1"/>
</dbReference>
<feature type="transmembrane region" description="Helical" evidence="9">
    <location>
        <begin position="97"/>
        <end position="119"/>
    </location>
</feature>
<dbReference type="InterPro" id="IPR036890">
    <property type="entry name" value="HATPase_C_sf"/>
</dbReference>
<evidence type="ECO:0000256" key="4">
    <source>
        <dbReference type="ARBA" id="ARBA00022679"/>
    </source>
</evidence>
<evidence type="ECO:0000256" key="2">
    <source>
        <dbReference type="ARBA" id="ARBA00012438"/>
    </source>
</evidence>
<keyword evidence="4" id="KW-0808">Transferase</keyword>
<organism evidence="11 12">
    <name type="scientific">Streptomyces sodiiphilus</name>
    <dbReference type="NCBI Taxonomy" id="226217"/>
    <lineage>
        <taxon>Bacteria</taxon>
        <taxon>Bacillati</taxon>
        <taxon>Actinomycetota</taxon>
        <taxon>Actinomycetes</taxon>
        <taxon>Kitasatosporales</taxon>
        <taxon>Streptomycetaceae</taxon>
        <taxon>Streptomyces</taxon>
    </lineage>
</organism>
<dbReference type="EMBL" id="BAAAMJ010000003">
    <property type="protein sequence ID" value="GAA1896481.1"/>
    <property type="molecule type" value="Genomic_DNA"/>
</dbReference>
<comment type="catalytic activity">
    <reaction evidence="1">
        <text>ATP + protein L-histidine = ADP + protein N-phospho-L-histidine.</text>
        <dbReference type="EC" id="2.7.13.3"/>
    </reaction>
</comment>
<feature type="transmembrane region" description="Helical" evidence="9">
    <location>
        <begin position="43"/>
        <end position="61"/>
    </location>
</feature>
<dbReference type="RefSeq" id="WP_344258168.1">
    <property type="nucleotide sequence ID" value="NZ_BAAAMJ010000003.1"/>
</dbReference>
<dbReference type="Proteomes" id="UP001501303">
    <property type="component" value="Unassembled WGS sequence"/>
</dbReference>
<dbReference type="InterPro" id="IPR011712">
    <property type="entry name" value="Sig_transdc_His_kin_sub3_dim/P"/>
</dbReference>
<keyword evidence="3" id="KW-0597">Phosphoprotein</keyword>
<dbReference type="EC" id="2.7.13.3" evidence="2"/>
<evidence type="ECO:0000256" key="1">
    <source>
        <dbReference type="ARBA" id="ARBA00000085"/>
    </source>
</evidence>
<feature type="transmembrane region" description="Helical" evidence="9">
    <location>
        <begin position="157"/>
        <end position="176"/>
    </location>
</feature>
<evidence type="ECO:0000256" key="3">
    <source>
        <dbReference type="ARBA" id="ARBA00022553"/>
    </source>
</evidence>
<evidence type="ECO:0000313" key="11">
    <source>
        <dbReference type="EMBL" id="GAA1896481.1"/>
    </source>
</evidence>
<dbReference type="InterPro" id="IPR050482">
    <property type="entry name" value="Sensor_HK_TwoCompSys"/>
</dbReference>
<accession>A0ABN2NSN0</accession>
<keyword evidence="8" id="KW-0902">Two-component regulatory system</keyword>
<evidence type="ECO:0000256" key="5">
    <source>
        <dbReference type="ARBA" id="ARBA00022741"/>
    </source>
</evidence>
<keyword evidence="5" id="KW-0547">Nucleotide-binding</keyword>
<comment type="caution">
    <text evidence="11">The sequence shown here is derived from an EMBL/GenBank/DDBJ whole genome shotgun (WGS) entry which is preliminary data.</text>
</comment>
<name>A0ABN2NSN0_9ACTN</name>
<reference evidence="11 12" key="1">
    <citation type="journal article" date="2019" name="Int. J. Syst. Evol. Microbiol.">
        <title>The Global Catalogue of Microorganisms (GCM) 10K type strain sequencing project: providing services to taxonomists for standard genome sequencing and annotation.</title>
        <authorList>
            <consortium name="The Broad Institute Genomics Platform"/>
            <consortium name="The Broad Institute Genome Sequencing Center for Infectious Disease"/>
            <person name="Wu L."/>
            <person name="Ma J."/>
        </authorList>
    </citation>
    <scope>NUCLEOTIDE SEQUENCE [LARGE SCALE GENOMIC DNA]</scope>
    <source>
        <strain evidence="11 12">JCM 13581</strain>
    </source>
</reference>
<feature type="domain" description="Signal transduction histidine kinase subgroup 3 dimerisation and phosphoacceptor" evidence="10">
    <location>
        <begin position="209"/>
        <end position="281"/>
    </location>
</feature>
<feature type="transmembrane region" description="Helical" evidence="9">
    <location>
        <begin position="131"/>
        <end position="151"/>
    </location>
</feature>
<dbReference type="PANTHER" id="PTHR24421:SF10">
    <property type="entry name" value="NITRATE_NITRITE SENSOR PROTEIN NARQ"/>
    <property type="match status" value="1"/>
</dbReference>
<proteinExistence type="predicted"/>